<comment type="caution">
    <text evidence="1">The sequence shown here is derived from an EMBL/GenBank/DDBJ whole genome shotgun (WGS) entry which is preliminary data.</text>
</comment>
<gene>
    <name evidence="1" type="ORF">L6164_000471</name>
</gene>
<dbReference type="Proteomes" id="UP000828941">
    <property type="component" value="Chromosome 1"/>
</dbReference>
<organism evidence="1 2">
    <name type="scientific">Bauhinia variegata</name>
    <name type="common">Purple orchid tree</name>
    <name type="synonym">Phanera variegata</name>
    <dbReference type="NCBI Taxonomy" id="167791"/>
    <lineage>
        <taxon>Eukaryota</taxon>
        <taxon>Viridiplantae</taxon>
        <taxon>Streptophyta</taxon>
        <taxon>Embryophyta</taxon>
        <taxon>Tracheophyta</taxon>
        <taxon>Spermatophyta</taxon>
        <taxon>Magnoliopsida</taxon>
        <taxon>eudicotyledons</taxon>
        <taxon>Gunneridae</taxon>
        <taxon>Pentapetalae</taxon>
        <taxon>rosids</taxon>
        <taxon>fabids</taxon>
        <taxon>Fabales</taxon>
        <taxon>Fabaceae</taxon>
        <taxon>Cercidoideae</taxon>
        <taxon>Cercideae</taxon>
        <taxon>Bauhiniinae</taxon>
        <taxon>Bauhinia</taxon>
    </lineage>
</organism>
<keyword evidence="2" id="KW-1185">Reference proteome</keyword>
<name>A0ACB9Q8P9_BAUVA</name>
<evidence type="ECO:0000313" key="1">
    <source>
        <dbReference type="EMBL" id="KAI4356449.1"/>
    </source>
</evidence>
<protein>
    <submittedName>
        <fullName evidence="1">Uncharacterized protein</fullName>
    </submittedName>
</protein>
<proteinExistence type="predicted"/>
<sequence>MGTSAEQEYAAFEERVSRTVYFDNLSPLVTESVLKSAFEQFATVKSVTLIPNYTGPSNFPQCALVELDSAKKVGEVLSMVKQYPFMICGMPRPVRARQAEVEMFDERPVKPGRKITCRWLEPSDPDFEVAKGLKRLTCKHAAEAAYLAKLQLGEEEKLAKQQMDTLKGHYKKYELIRSIIADGNAQALAERYNLPVSNKRLFNH</sequence>
<dbReference type="EMBL" id="CM039426">
    <property type="protein sequence ID" value="KAI4356449.1"/>
    <property type="molecule type" value="Genomic_DNA"/>
</dbReference>
<reference evidence="1 2" key="1">
    <citation type="journal article" date="2022" name="DNA Res.">
        <title>Chromosomal-level genome assembly of the orchid tree Bauhinia variegata (Leguminosae; Cercidoideae) supports the allotetraploid origin hypothesis of Bauhinia.</title>
        <authorList>
            <person name="Zhong Y."/>
            <person name="Chen Y."/>
            <person name="Zheng D."/>
            <person name="Pang J."/>
            <person name="Liu Y."/>
            <person name="Luo S."/>
            <person name="Meng S."/>
            <person name="Qian L."/>
            <person name="Wei D."/>
            <person name="Dai S."/>
            <person name="Zhou R."/>
        </authorList>
    </citation>
    <scope>NUCLEOTIDE SEQUENCE [LARGE SCALE GENOMIC DNA]</scope>
    <source>
        <strain evidence="1">BV-YZ2020</strain>
    </source>
</reference>
<accession>A0ACB9Q8P9</accession>
<evidence type="ECO:0000313" key="2">
    <source>
        <dbReference type="Proteomes" id="UP000828941"/>
    </source>
</evidence>